<dbReference type="KEGG" id="axy:AXYL_04002"/>
<dbReference type="Proteomes" id="UP000006876">
    <property type="component" value="Chromosome"/>
</dbReference>
<evidence type="ECO:0000256" key="6">
    <source>
        <dbReference type="ARBA" id="ARBA00023125"/>
    </source>
</evidence>
<dbReference type="PANTHER" id="PTHR13604:SF0">
    <property type="entry name" value="ABASIC SITE PROCESSING PROTEIN HMCES"/>
    <property type="match status" value="1"/>
</dbReference>
<dbReference type="EC" id="3.4.-.-" evidence="8"/>
<evidence type="ECO:0000256" key="5">
    <source>
        <dbReference type="ARBA" id="ARBA00023124"/>
    </source>
</evidence>
<keyword evidence="6" id="KW-0238">DNA-binding</keyword>
<dbReference type="GO" id="GO:0003697">
    <property type="term" value="F:single-stranded DNA binding"/>
    <property type="evidence" value="ECO:0007669"/>
    <property type="project" value="InterPro"/>
</dbReference>
<dbReference type="PANTHER" id="PTHR13604">
    <property type="entry name" value="DC12-RELATED"/>
    <property type="match status" value="1"/>
</dbReference>
<evidence type="ECO:0000256" key="7">
    <source>
        <dbReference type="ARBA" id="ARBA00023239"/>
    </source>
</evidence>
<reference evidence="9 10" key="1">
    <citation type="journal article" date="2011" name="J. Bacteriol.">
        <title>Complete genome sequence of the haloaromatic acid-degrading bacterium Achromobacter xylosoxidans A8.</title>
        <authorList>
            <person name="Strnad H."/>
            <person name="Ridl J."/>
            <person name="Paces J."/>
            <person name="Kolar M."/>
            <person name="Vlcek C."/>
            <person name="Paces V."/>
        </authorList>
    </citation>
    <scope>NUCLEOTIDE SEQUENCE [LARGE SCALE GENOMIC DNA]</scope>
    <source>
        <strain evidence="9 10">A8</strain>
    </source>
</reference>
<dbReference type="Gene3D" id="3.90.1680.10">
    <property type="entry name" value="SOS response associated peptidase-like"/>
    <property type="match status" value="1"/>
</dbReference>
<evidence type="ECO:0000256" key="3">
    <source>
        <dbReference type="ARBA" id="ARBA00022763"/>
    </source>
</evidence>
<dbReference type="GO" id="GO:0106300">
    <property type="term" value="P:protein-DNA covalent cross-linking repair"/>
    <property type="evidence" value="ECO:0007669"/>
    <property type="project" value="InterPro"/>
</dbReference>
<accession>E3HSK5</accession>
<dbReference type="EMBL" id="CP002287">
    <property type="protein sequence ID" value="ADP17322.1"/>
    <property type="molecule type" value="Genomic_DNA"/>
</dbReference>
<dbReference type="GO" id="GO:0016829">
    <property type="term" value="F:lyase activity"/>
    <property type="evidence" value="ECO:0007669"/>
    <property type="project" value="UniProtKB-KW"/>
</dbReference>
<dbReference type="GO" id="GO:0006508">
    <property type="term" value="P:proteolysis"/>
    <property type="evidence" value="ECO:0007669"/>
    <property type="project" value="UniProtKB-KW"/>
</dbReference>
<evidence type="ECO:0000313" key="10">
    <source>
        <dbReference type="Proteomes" id="UP000006876"/>
    </source>
</evidence>
<keyword evidence="4 8" id="KW-0378">Hydrolase</keyword>
<dbReference type="HOGENOM" id="CLU_035990_3_1_4"/>
<keyword evidence="7" id="KW-0456">Lyase</keyword>
<protein>
    <recommendedName>
        <fullName evidence="8">Abasic site processing protein</fullName>
        <ecNumber evidence="8">3.4.-.-</ecNumber>
    </recommendedName>
</protein>
<gene>
    <name evidence="9" type="ordered locus">AXYL_04002</name>
</gene>
<dbReference type="OrthoDB" id="6192129at2"/>
<dbReference type="RefSeq" id="WP_013394633.1">
    <property type="nucleotide sequence ID" value="NC_014640.1"/>
</dbReference>
<sequence length="218" mass="24317">MCSHYQTLKDAEYLLKKFGVQPPARPYSYDMRPGFDGLFVRRPDGRAGREAVVGHWGLARRGTRVSPKVSTFNARSDRLESARTFQEAWQAGQRCIIPADAIFEPDWRQKYQISTRFTRSDGAPLGLAGLWDIAVDAGGDPMETYTMITVNADDHALFKLYHGLKDEKRMVVLLPDDAHDAWLDADPSQAMAMLRGAPAQAWTATPMPVGNATNLSLF</sequence>
<dbReference type="InterPro" id="IPR003738">
    <property type="entry name" value="SRAP"/>
</dbReference>
<dbReference type="Pfam" id="PF02586">
    <property type="entry name" value="SRAP"/>
    <property type="match status" value="1"/>
</dbReference>
<proteinExistence type="inferred from homology"/>
<dbReference type="PATRIC" id="fig|762376.5.peg.4016"/>
<dbReference type="InterPro" id="IPR036590">
    <property type="entry name" value="SRAP-like"/>
</dbReference>
<dbReference type="GO" id="GO:0008233">
    <property type="term" value="F:peptidase activity"/>
    <property type="evidence" value="ECO:0007669"/>
    <property type="project" value="UniProtKB-KW"/>
</dbReference>
<comment type="similarity">
    <text evidence="1 8">Belongs to the SOS response-associated peptidase family.</text>
</comment>
<dbReference type="SUPFAM" id="SSF143081">
    <property type="entry name" value="BB1717-like"/>
    <property type="match status" value="1"/>
</dbReference>
<evidence type="ECO:0000256" key="8">
    <source>
        <dbReference type="RuleBase" id="RU364100"/>
    </source>
</evidence>
<evidence type="ECO:0000313" key="9">
    <source>
        <dbReference type="EMBL" id="ADP17322.1"/>
    </source>
</evidence>
<dbReference type="AlphaFoldDB" id="E3HSK5"/>
<evidence type="ECO:0000256" key="2">
    <source>
        <dbReference type="ARBA" id="ARBA00022670"/>
    </source>
</evidence>
<dbReference type="STRING" id="762376.AXYL_04002"/>
<keyword evidence="2 8" id="KW-0645">Protease</keyword>
<evidence type="ECO:0000256" key="1">
    <source>
        <dbReference type="ARBA" id="ARBA00008136"/>
    </source>
</evidence>
<name>E3HSK5_ACHXA</name>
<evidence type="ECO:0000256" key="4">
    <source>
        <dbReference type="ARBA" id="ARBA00022801"/>
    </source>
</evidence>
<keyword evidence="3" id="KW-0227">DNA damage</keyword>
<dbReference type="eggNOG" id="COG2135">
    <property type="taxonomic scope" value="Bacteria"/>
</dbReference>
<organism evidence="9 10">
    <name type="scientific">Achromobacter xylosoxidans (strain A8)</name>
    <dbReference type="NCBI Taxonomy" id="762376"/>
    <lineage>
        <taxon>Bacteria</taxon>
        <taxon>Pseudomonadati</taxon>
        <taxon>Pseudomonadota</taxon>
        <taxon>Betaproteobacteria</taxon>
        <taxon>Burkholderiales</taxon>
        <taxon>Alcaligenaceae</taxon>
        <taxon>Achromobacter</taxon>
    </lineage>
</organism>
<keyword evidence="5" id="KW-0190">Covalent protein-DNA linkage</keyword>